<comment type="caution">
    <text evidence="2">The sequence shown here is derived from an EMBL/GenBank/DDBJ whole genome shotgun (WGS) entry which is preliminary data.</text>
</comment>
<dbReference type="CDD" id="cd03788">
    <property type="entry name" value="GT20_TPS"/>
    <property type="match status" value="1"/>
</dbReference>
<dbReference type="PANTHER" id="PTHR10788">
    <property type="entry name" value="TREHALOSE-6-PHOSPHATE SYNTHASE"/>
    <property type="match status" value="1"/>
</dbReference>
<dbReference type="AlphaFoldDB" id="A0A8J3CV39"/>
<accession>A0A8J3CV39</accession>
<sequence length="477" mass="53294">MTTPIADDVKGAKGKSPRLIAVSNRTAIDSNARAGGLAVALWDSLKATNGLWVGWSGKIKDFPSSKTTIASDDGVDFALYDMSKAQYEGFYLNYANSVLWPLFHSRLDLVNFDQSDFRHYQDTNKQFSKAVADHATPDDYVWVHDYHFILLADELRKLSWQGKIGFFLHIPFPPPETFRALPEAIILAKALTMYDIIGLQTTMGVTNLKRLLIEVCGGVDEGGEDILVHGRTITIRHCPIGIDAVAFKASAESPQAKMATKKLRKFLGDRKLIIGVDRMDYSKGLPQRFKSVAKLFDSFPHTHGVTSFMQIAPPSRAVVDEYQQLRKTLDGLCGRINGDYGDLDWIPIRYLARAYKREEIAGLYSISDVCLVTPLQDGMNLVAKEFIAAQDPDDPGVLILSQFAGAAEQMTEALIVNPYDTDKVAEMIARALDMPLAERKKRWKSLNHNVVVEDINWWRERFFAKALAPAKTIGFTT</sequence>
<dbReference type="SUPFAM" id="SSF53756">
    <property type="entry name" value="UDP-Glycosyltransferase/glycogen phosphorylase"/>
    <property type="match status" value="1"/>
</dbReference>
<evidence type="ECO:0000313" key="3">
    <source>
        <dbReference type="Proteomes" id="UP000634004"/>
    </source>
</evidence>
<name>A0A8J3CV39_9PROT</name>
<dbReference type="Gene3D" id="3.40.50.2000">
    <property type="entry name" value="Glycogen Phosphorylase B"/>
    <property type="match status" value="2"/>
</dbReference>
<reference evidence="2" key="1">
    <citation type="journal article" date="2014" name="Int. J. Syst. Evol. Microbiol.">
        <title>Complete genome sequence of Corynebacterium casei LMG S-19264T (=DSM 44701T), isolated from a smear-ripened cheese.</title>
        <authorList>
            <consortium name="US DOE Joint Genome Institute (JGI-PGF)"/>
            <person name="Walter F."/>
            <person name="Albersmeier A."/>
            <person name="Kalinowski J."/>
            <person name="Ruckert C."/>
        </authorList>
    </citation>
    <scope>NUCLEOTIDE SEQUENCE</scope>
    <source>
        <strain evidence="2">KCTC 32513</strain>
    </source>
</reference>
<evidence type="ECO:0000256" key="1">
    <source>
        <dbReference type="ARBA" id="ARBA00008799"/>
    </source>
</evidence>
<protein>
    <submittedName>
        <fullName evidence="2">Trehalose-6-phosphate synthase</fullName>
    </submittedName>
</protein>
<gene>
    <name evidence="2" type="ORF">GCM10009069_30330</name>
</gene>
<reference evidence="2" key="2">
    <citation type="submission" date="2020-09" db="EMBL/GenBank/DDBJ databases">
        <authorList>
            <person name="Sun Q."/>
            <person name="Kim S."/>
        </authorList>
    </citation>
    <scope>NUCLEOTIDE SEQUENCE</scope>
    <source>
        <strain evidence="2">KCTC 32513</strain>
    </source>
</reference>
<evidence type="ECO:0000313" key="2">
    <source>
        <dbReference type="EMBL" id="GHB06028.1"/>
    </source>
</evidence>
<dbReference type="EMBL" id="BMZH01000035">
    <property type="protein sequence ID" value="GHB06028.1"/>
    <property type="molecule type" value="Genomic_DNA"/>
</dbReference>
<dbReference type="GO" id="GO:0005992">
    <property type="term" value="P:trehalose biosynthetic process"/>
    <property type="evidence" value="ECO:0007669"/>
    <property type="project" value="InterPro"/>
</dbReference>
<dbReference type="Pfam" id="PF00982">
    <property type="entry name" value="Glyco_transf_20"/>
    <property type="match status" value="1"/>
</dbReference>
<proteinExistence type="inferred from homology"/>
<dbReference type="Proteomes" id="UP000634004">
    <property type="component" value="Unassembled WGS sequence"/>
</dbReference>
<dbReference type="RefSeq" id="WP_189499737.1">
    <property type="nucleotide sequence ID" value="NZ_BMZH01000035.1"/>
</dbReference>
<dbReference type="GO" id="GO:0003825">
    <property type="term" value="F:alpha,alpha-trehalose-phosphate synthase (UDP-forming) activity"/>
    <property type="evidence" value="ECO:0007669"/>
    <property type="project" value="TreeGrafter"/>
</dbReference>
<organism evidence="2 3">
    <name type="scientific">Algimonas arctica</name>
    <dbReference type="NCBI Taxonomy" id="1479486"/>
    <lineage>
        <taxon>Bacteria</taxon>
        <taxon>Pseudomonadati</taxon>
        <taxon>Pseudomonadota</taxon>
        <taxon>Alphaproteobacteria</taxon>
        <taxon>Maricaulales</taxon>
        <taxon>Robiginitomaculaceae</taxon>
        <taxon>Algimonas</taxon>
    </lineage>
</organism>
<dbReference type="InterPro" id="IPR001830">
    <property type="entry name" value="Glyco_trans_20"/>
</dbReference>
<comment type="similarity">
    <text evidence="1">Belongs to the glycosyltransferase 20 family.</text>
</comment>
<keyword evidence="3" id="KW-1185">Reference proteome</keyword>
<dbReference type="PANTHER" id="PTHR10788:SF106">
    <property type="entry name" value="BCDNA.GH08860"/>
    <property type="match status" value="1"/>
</dbReference>